<dbReference type="Gene3D" id="3.50.50.60">
    <property type="entry name" value="FAD/NAD(P)-binding domain"/>
    <property type="match status" value="1"/>
</dbReference>
<dbReference type="InterPro" id="IPR002937">
    <property type="entry name" value="Amino_oxidase"/>
</dbReference>
<proteinExistence type="inferred from homology"/>
<comment type="pathway">
    <text evidence="1">Secondary metabolite biosynthesis.</text>
</comment>
<feature type="domain" description="Amine oxidase" evidence="5">
    <location>
        <begin position="200"/>
        <end position="355"/>
    </location>
</feature>
<dbReference type="EMBL" id="CALLCH030000011">
    <property type="protein sequence ID" value="CAI4214330.1"/>
    <property type="molecule type" value="Genomic_DNA"/>
</dbReference>
<protein>
    <recommendedName>
        <fullName evidence="5">Amine oxidase domain-containing protein</fullName>
    </recommendedName>
</protein>
<comment type="similarity">
    <text evidence="4">Belongs to the class I-like SAM-binding methyltransferase superfamily.</text>
</comment>
<dbReference type="GO" id="GO:0016740">
    <property type="term" value="F:transferase activity"/>
    <property type="evidence" value="ECO:0007669"/>
    <property type="project" value="UniProtKB-KW"/>
</dbReference>
<reference evidence="6" key="1">
    <citation type="submission" date="2022-11" db="EMBL/GenBank/DDBJ databases">
        <authorList>
            <person name="Scott C."/>
            <person name="Bruce N."/>
        </authorList>
    </citation>
    <scope>NUCLEOTIDE SEQUENCE</scope>
</reference>
<dbReference type="SUPFAM" id="SSF53335">
    <property type="entry name" value="S-adenosyl-L-methionine-dependent methyltransferases"/>
    <property type="match status" value="1"/>
</dbReference>
<evidence type="ECO:0000313" key="6">
    <source>
        <dbReference type="EMBL" id="CAI4214330.1"/>
    </source>
</evidence>
<dbReference type="InterPro" id="IPR029063">
    <property type="entry name" value="SAM-dependent_MTases_sf"/>
</dbReference>
<accession>A0A9P1H1N9</accession>
<dbReference type="Pfam" id="PF01593">
    <property type="entry name" value="Amino_oxidase"/>
    <property type="match status" value="1"/>
</dbReference>
<name>A0A9P1H1N9_9PEZI</name>
<evidence type="ECO:0000313" key="7">
    <source>
        <dbReference type="Proteomes" id="UP000838763"/>
    </source>
</evidence>
<dbReference type="OrthoDB" id="7777654at2759"/>
<dbReference type="SUPFAM" id="SSF54373">
    <property type="entry name" value="FAD-linked reductases, C-terminal domain"/>
    <property type="match status" value="1"/>
</dbReference>
<sequence>MPVRKVCIVGAGVAGLYIATILDSLEIPGLSYDILESSDRVGGRMYTHKFSDAPHDYYDIGAMRYPCIKIMDRTFDLFERMELPLINYYLDSDLTPSLFNDRFKSDEKDPYNVGVGKGGQVPDAVVDSVSKLLGDAFNPYKALLKADFKNGMEELTKWMETMNTSTNLFDEAFAESVLDSFDFDYPQLDDQGNPKNTVFSTTTLGCLGRMDLRGLELHPSQKDAIRALHYDDSVKVALKFKYPWWITRCGITQGGDANRMSSLVGGGKPTDDELVELILRNLARLHAQHEGVTYELIRAAYTGTFHAYSWSDDPNTAGAFALFAPGQFKNLYPYLTRSAAQGKFHMVGRRRARTTLNSAADALNPRKIEFYALDASIVQGEGRELLCRYSKINEDGIDRHVQEIRSEAFKVCPYPCIGMYQFLDLSMMKLGVYPEIVQRITQGQKLLDLGCCLGQELRQLVLDGAPSDNMYGSDLWGGFFEVGYHLFKDKDTLKTRFIAADVFDDASPLVELAGQMDIIYTGAFFHLFNLEEQEKAATR</sequence>
<dbReference type="Pfam" id="PF13450">
    <property type="entry name" value="NAD_binding_8"/>
    <property type="match status" value="1"/>
</dbReference>
<comment type="caution">
    <text evidence="6">The sequence shown here is derived from an EMBL/GenBank/DDBJ whole genome shotgun (WGS) entry which is preliminary data.</text>
</comment>
<evidence type="ECO:0000256" key="2">
    <source>
        <dbReference type="ARBA" id="ARBA00022679"/>
    </source>
</evidence>
<evidence type="ECO:0000256" key="3">
    <source>
        <dbReference type="ARBA" id="ARBA00022691"/>
    </source>
</evidence>
<keyword evidence="7" id="KW-1185">Reference proteome</keyword>
<evidence type="ECO:0000256" key="1">
    <source>
        <dbReference type="ARBA" id="ARBA00005179"/>
    </source>
</evidence>
<gene>
    <name evidence="6" type="ORF">PPNO1_LOCUS4059</name>
</gene>
<dbReference type="InterPro" id="IPR036188">
    <property type="entry name" value="FAD/NAD-bd_sf"/>
</dbReference>
<evidence type="ECO:0000259" key="5">
    <source>
        <dbReference type="Pfam" id="PF01593"/>
    </source>
</evidence>
<dbReference type="PANTHER" id="PTHR35897:SF1">
    <property type="entry name" value="METHYLTRANSFERASE AUSD"/>
    <property type="match status" value="1"/>
</dbReference>
<keyword evidence="3" id="KW-0949">S-adenosyl-L-methionine</keyword>
<keyword evidence="2" id="KW-0808">Transferase</keyword>
<dbReference type="Proteomes" id="UP000838763">
    <property type="component" value="Unassembled WGS sequence"/>
</dbReference>
<evidence type="ECO:0000256" key="4">
    <source>
        <dbReference type="ARBA" id="ARBA00038314"/>
    </source>
</evidence>
<dbReference type="Gene3D" id="3.90.660.10">
    <property type="match status" value="2"/>
</dbReference>
<dbReference type="PANTHER" id="PTHR35897">
    <property type="entry name" value="METHYLTRANSFERASE AUSD"/>
    <property type="match status" value="1"/>
</dbReference>
<dbReference type="GO" id="GO:0016491">
    <property type="term" value="F:oxidoreductase activity"/>
    <property type="evidence" value="ECO:0007669"/>
    <property type="project" value="InterPro"/>
</dbReference>
<dbReference type="AlphaFoldDB" id="A0A9P1H1N9"/>
<dbReference type="SUPFAM" id="SSF51905">
    <property type="entry name" value="FAD/NAD(P)-binding domain"/>
    <property type="match status" value="1"/>
</dbReference>
<organism evidence="6 7">
    <name type="scientific">Parascedosporium putredinis</name>
    <dbReference type="NCBI Taxonomy" id="1442378"/>
    <lineage>
        <taxon>Eukaryota</taxon>
        <taxon>Fungi</taxon>
        <taxon>Dikarya</taxon>
        <taxon>Ascomycota</taxon>
        <taxon>Pezizomycotina</taxon>
        <taxon>Sordariomycetes</taxon>
        <taxon>Hypocreomycetidae</taxon>
        <taxon>Microascales</taxon>
        <taxon>Microascaceae</taxon>
        <taxon>Parascedosporium</taxon>
    </lineage>
</organism>
<dbReference type="InterPro" id="IPR051654">
    <property type="entry name" value="Meroterpenoid_MTases"/>
</dbReference>
<dbReference type="Gene3D" id="3.40.50.150">
    <property type="entry name" value="Vaccinia Virus protein VP39"/>
    <property type="match status" value="1"/>
</dbReference>